<reference evidence="1 2" key="1">
    <citation type="submission" date="2019-04" db="EMBL/GenBank/DDBJ databases">
        <authorList>
            <person name="Feng G."/>
            <person name="Zhang J."/>
            <person name="Zhu H."/>
        </authorList>
    </citation>
    <scope>NUCLEOTIDE SEQUENCE [LARGE SCALE GENOMIC DNA]</scope>
    <source>
        <strain evidence="1 2">JCM 17223</strain>
    </source>
</reference>
<protein>
    <submittedName>
        <fullName evidence="1">Uncharacterized protein</fullName>
    </submittedName>
</protein>
<dbReference type="AlphaFoldDB" id="A0A4Z0PR34"/>
<gene>
    <name evidence="1" type="ORF">E5J99_01475</name>
</gene>
<accession>A0A4Z0PR34</accession>
<sequence>MHFSLSDAWLAQLPADFYDQLAHCLSLHGMVCTELFSRPDSALVGQLALLSTVDAAVVGELNTIQSQEQLVAALHQRPGQVYDLLVLGRLGLDTSLAEPVLRFVRQQMNISEVQMEALKAYCLELSDTFLASVEQHLAETDRSTAGRLGQHRLQLEEAFFSHSHSQAAGATLLPTVATVRFNEPQLQMIRLAVLLVHGLPAAAGQPFLQAVERLAALRPAALEPLMERLGSLPAGHQLPLTMPELVQLYQAMQVCGLVFVSDVLATLGLEEFMTGPPDTATPAADTAAPMSSRQAVGEMVSGFTEWVQANFAEEAAIQQARQQIADLTDLV</sequence>
<evidence type="ECO:0000313" key="1">
    <source>
        <dbReference type="EMBL" id="TGE19799.1"/>
    </source>
</evidence>
<evidence type="ECO:0000313" key="2">
    <source>
        <dbReference type="Proteomes" id="UP000297739"/>
    </source>
</evidence>
<comment type="caution">
    <text evidence="1">The sequence shown here is derived from an EMBL/GenBank/DDBJ whole genome shotgun (WGS) entry which is preliminary data.</text>
</comment>
<name>A0A4Z0PR34_9BACT</name>
<dbReference type="RefSeq" id="WP_135495947.1">
    <property type="nucleotide sequence ID" value="NZ_SRLD01000002.1"/>
</dbReference>
<dbReference type="OrthoDB" id="870418at2"/>
<keyword evidence="2" id="KW-1185">Reference proteome</keyword>
<dbReference type="EMBL" id="SRLD01000002">
    <property type="protein sequence ID" value="TGE19799.1"/>
    <property type="molecule type" value="Genomic_DNA"/>
</dbReference>
<organism evidence="1 2">
    <name type="scientific">Hymenobacter elongatus</name>
    <dbReference type="NCBI Taxonomy" id="877208"/>
    <lineage>
        <taxon>Bacteria</taxon>
        <taxon>Pseudomonadati</taxon>
        <taxon>Bacteroidota</taxon>
        <taxon>Cytophagia</taxon>
        <taxon>Cytophagales</taxon>
        <taxon>Hymenobacteraceae</taxon>
        <taxon>Hymenobacter</taxon>
    </lineage>
</organism>
<proteinExistence type="predicted"/>
<dbReference type="Proteomes" id="UP000297739">
    <property type="component" value="Unassembled WGS sequence"/>
</dbReference>